<dbReference type="InterPro" id="IPR054776">
    <property type="entry name" value="VIR1_yeast"/>
</dbReference>
<evidence type="ECO:0000313" key="2">
    <source>
        <dbReference type="EMBL" id="ODQ56913.1"/>
    </source>
</evidence>
<feature type="region of interest" description="Disordered" evidence="1">
    <location>
        <begin position="833"/>
        <end position="856"/>
    </location>
</feature>
<dbReference type="OrthoDB" id="4069217at2759"/>
<dbReference type="GO" id="GO:0051321">
    <property type="term" value="P:meiotic cell cycle"/>
    <property type="evidence" value="ECO:0007669"/>
    <property type="project" value="InterPro"/>
</dbReference>
<dbReference type="EMBL" id="KV454215">
    <property type="protein sequence ID" value="ODQ56913.1"/>
    <property type="molecule type" value="Genomic_DNA"/>
</dbReference>
<dbReference type="Pfam" id="PF22575">
    <property type="entry name" value="Vir1p"/>
    <property type="match status" value="1"/>
</dbReference>
<feature type="compositionally biased region" description="Low complexity" evidence="1">
    <location>
        <begin position="833"/>
        <end position="847"/>
    </location>
</feature>
<accession>A0A1E3NUY9</accession>
<proteinExistence type="predicted"/>
<keyword evidence="3" id="KW-1185">Reference proteome</keyword>
<reference evidence="2 3" key="1">
    <citation type="journal article" date="2016" name="Proc. Natl. Acad. Sci. U.S.A.">
        <title>Comparative genomics of biotechnologically important yeasts.</title>
        <authorList>
            <person name="Riley R."/>
            <person name="Haridas S."/>
            <person name="Wolfe K.H."/>
            <person name="Lopes M.R."/>
            <person name="Hittinger C.T."/>
            <person name="Goeker M."/>
            <person name="Salamov A.A."/>
            <person name="Wisecaver J.H."/>
            <person name="Long T.M."/>
            <person name="Calvey C.H."/>
            <person name="Aerts A.L."/>
            <person name="Barry K.W."/>
            <person name="Choi C."/>
            <person name="Clum A."/>
            <person name="Coughlan A.Y."/>
            <person name="Deshpande S."/>
            <person name="Douglass A.P."/>
            <person name="Hanson S.J."/>
            <person name="Klenk H.-P."/>
            <person name="LaButti K.M."/>
            <person name="Lapidus A."/>
            <person name="Lindquist E.A."/>
            <person name="Lipzen A.M."/>
            <person name="Meier-Kolthoff J.P."/>
            <person name="Ohm R.A."/>
            <person name="Otillar R.P."/>
            <person name="Pangilinan J.L."/>
            <person name="Peng Y."/>
            <person name="Rokas A."/>
            <person name="Rosa C.A."/>
            <person name="Scheuner C."/>
            <person name="Sibirny A.A."/>
            <person name="Slot J.C."/>
            <person name="Stielow J.B."/>
            <person name="Sun H."/>
            <person name="Kurtzman C.P."/>
            <person name="Blackwell M."/>
            <person name="Grigoriev I.V."/>
            <person name="Jeffries T.W."/>
        </authorList>
    </citation>
    <scope>NUCLEOTIDE SEQUENCE [LARGE SCALE GENOMIC DNA]</scope>
    <source>
        <strain evidence="3">ATCC 58044 / CBS 1984 / NCYC 433 / NRRL Y-366-8</strain>
    </source>
</reference>
<evidence type="ECO:0000256" key="1">
    <source>
        <dbReference type="SAM" id="MobiDB-lite"/>
    </source>
</evidence>
<evidence type="ECO:0000313" key="3">
    <source>
        <dbReference type="Proteomes" id="UP000094112"/>
    </source>
</evidence>
<dbReference type="STRING" id="683960.A0A1E3NUY9"/>
<name>A0A1E3NUY9_WICAA</name>
<dbReference type="GO" id="GO:0045944">
    <property type="term" value="P:positive regulation of transcription by RNA polymerase II"/>
    <property type="evidence" value="ECO:0007669"/>
    <property type="project" value="InterPro"/>
</dbReference>
<dbReference type="GeneID" id="30201233"/>
<dbReference type="AlphaFoldDB" id="A0A1E3NUY9"/>
<sequence length="856" mass="97297">MVVLEDQFKSLGLSNEPKRQGAGEFSLRFNEEKVFEILESYSMETKDALGALNKLILIQRTVDPVVDTSKDIDGEIRSLVDQVTPFIRTLDLDTLSKFESEDVIGFLEVISLMIANFTVNDFIKTEIDSSLIDKMLTIYLSVLETLRFGKFKGHSYLLTRTSLISPLLITISFSFKLKSTESSTLIKIIAALFTLLMTRQSLFDPVVKLFAMNSTTNIEMFQVFNKLWERTLEIPADSQLDTKQSPGPISIINRINALSNYELSSGIINQVFPFIPSQYIYQLSQSSLKAHTVLSNIKLGKEVSSNITELLGFVLDDLNTEVLLTMIDTLDATELLLQCFEEEQYKSQLGYVFAKISQLSDFNIHGSVSRKLIPKILTRDVLFELESSENERYKVLFELLDHNPKIDFHSDFSMVFAIEAALSLIDRDFDLQKDFLILSNLGSSVNLPALFVYSGFLLSNALLKFANPTKSLPHFLDEIMQLKRFPPLPKSEFFDFSHIFLSKSQQNLKNPRIVTNALFHCLSILHKIVTGFCEVKDWVHPIQNVNDTDNDLEYQATDKFLFLNYSAFFGVLHTVNELLQKSTGYYNNDHFSSMFYDLSSIGNTLKLQTFQLFEDLFQFYDTFAFYKLVKFIMKVSMTDLELQKFSIKILNHLVFHSNNGIKDSIKDNELILKLLEQYVTLWNDGSTEYKQFENFLGIEQTSSETVIFDTISHLKFLGFSDVGIASLSPATSSSGSSIHNYSYTNNSNNFSGIQTNLSTPNNSFGFISASGWKQQPLDNASGYFNINSNMLNNNNQIGFSGSNTPVSTGVMDYTTYRTSNIRNVQSFIPQQQQQQQYNNGLNNNRAQSVHVDQFGK</sequence>
<dbReference type="Proteomes" id="UP000094112">
    <property type="component" value="Unassembled WGS sequence"/>
</dbReference>
<gene>
    <name evidence="2" type="ORF">WICANDRAFT_65794</name>
</gene>
<protein>
    <submittedName>
        <fullName evidence="2">Uncharacterized protein</fullName>
    </submittedName>
</protein>
<organism evidence="2 3">
    <name type="scientific">Wickerhamomyces anomalus (strain ATCC 58044 / CBS 1984 / NCYC 433 / NRRL Y-366-8)</name>
    <name type="common">Yeast</name>
    <name type="synonym">Hansenula anomala</name>
    <dbReference type="NCBI Taxonomy" id="683960"/>
    <lineage>
        <taxon>Eukaryota</taxon>
        <taxon>Fungi</taxon>
        <taxon>Dikarya</taxon>
        <taxon>Ascomycota</taxon>
        <taxon>Saccharomycotina</taxon>
        <taxon>Saccharomycetes</taxon>
        <taxon>Phaffomycetales</taxon>
        <taxon>Wickerhamomycetaceae</taxon>
        <taxon>Wickerhamomyces</taxon>
    </lineage>
</organism>
<dbReference type="RefSeq" id="XP_019036120.1">
    <property type="nucleotide sequence ID" value="XM_019183987.1"/>
</dbReference>